<dbReference type="Proteomes" id="UP000183287">
    <property type="component" value="Unassembled WGS sequence"/>
</dbReference>
<evidence type="ECO:0000256" key="1">
    <source>
        <dbReference type="SAM" id="Phobius"/>
    </source>
</evidence>
<dbReference type="SUPFAM" id="SSF56801">
    <property type="entry name" value="Acetyl-CoA synthetase-like"/>
    <property type="match status" value="1"/>
</dbReference>
<gene>
    <name evidence="3" type="ORF">SAMN05421863_1002156</name>
</gene>
<dbReference type="AlphaFoldDB" id="A0A1I4JPQ4"/>
<feature type="domain" description="AMP-dependent synthetase/ligase" evidence="2">
    <location>
        <begin position="21"/>
        <end position="108"/>
    </location>
</feature>
<keyword evidence="4" id="KW-1185">Reference proteome</keyword>
<feature type="transmembrane region" description="Helical" evidence="1">
    <location>
        <begin position="125"/>
        <end position="149"/>
    </location>
</feature>
<keyword evidence="1" id="KW-0472">Membrane</keyword>
<dbReference type="Gene3D" id="3.40.50.12780">
    <property type="entry name" value="N-terminal domain of ligase-like"/>
    <property type="match status" value="1"/>
</dbReference>
<keyword evidence="1" id="KW-0812">Transmembrane</keyword>
<keyword evidence="1" id="KW-1133">Transmembrane helix</keyword>
<accession>A0A1I4JPQ4</accession>
<evidence type="ECO:0000313" key="4">
    <source>
        <dbReference type="Proteomes" id="UP000183287"/>
    </source>
</evidence>
<evidence type="ECO:0000259" key="2">
    <source>
        <dbReference type="Pfam" id="PF00501"/>
    </source>
</evidence>
<sequence length="153" mass="16923">MRGVFGWRVGQWLFRSLHQRFAPSLRLTVCGGAALNPELAWKLEGLGCQLIVGYGMTGRAPNISYDHPDSLRIASAGKPFPSVQVRLMLFAEWSGRDQAYGEVQVRAPMSSLVIIICLKKQPRRLLLMAGSVLAISAVSIQRAIFSYLVGLRH</sequence>
<name>A0A1I4JPQ4_9PROT</name>
<reference evidence="4" key="1">
    <citation type="submission" date="2016-10" db="EMBL/GenBank/DDBJ databases">
        <authorList>
            <person name="Varghese N."/>
            <person name="Submissions S."/>
        </authorList>
    </citation>
    <scope>NUCLEOTIDE SEQUENCE [LARGE SCALE GENOMIC DNA]</scope>
    <source>
        <strain evidence="4">Nm44</strain>
    </source>
</reference>
<proteinExistence type="predicted"/>
<organism evidence="3 4">
    <name type="scientific">Nitrosomonas communis</name>
    <dbReference type="NCBI Taxonomy" id="44574"/>
    <lineage>
        <taxon>Bacteria</taxon>
        <taxon>Pseudomonadati</taxon>
        <taxon>Pseudomonadota</taxon>
        <taxon>Betaproteobacteria</taxon>
        <taxon>Nitrosomonadales</taxon>
        <taxon>Nitrosomonadaceae</taxon>
        <taxon>Nitrosomonas</taxon>
    </lineage>
</organism>
<dbReference type="InterPro" id="IPR000873">
    <property type="entry name" value="AMP-dep_synth/lig_dom"/>
</dbReference>
<protein>
    <submittedName>
        <fullName evidence="3">Long-chain acyl-CoA synthetase</fullName>
    </submittedName>
</protein>
<evidence type="ECO:0000313" key="3">
    <source>
        <dbReference type="EMBL" id="SFL68529.1"/>
    </source>
</evidence>
<dbReference type="InterPro" id="IPR042099">
    <property type="entry name" value="ANL_N_sf"/>
</dbReference>
<dbReference type="EMBL" id="FOUB01000002">
    <property type="protein sequence ID" value="SFL68529.1"/>
    <property type="molecule type" value="Genomic_DNA"/>
</dbReference>
<dbReference type="Pfam" id="PF00501">
    <property type="entry name" value="AMP-binding"/>
    <property type="match status" value="1"/>
</dbReference>